<gene>
    <name evidence="3" type="ORF">Sjap_011557</name>
</gene>
<dbReference type="PANTHER" id="PTHR11686">
    <property type="entry name" value="GAMMA GLUTAMYL TRANSPEPTIDASE"/>
    <property type="match status" value="1"/>
</dbReference>
<sequence>MYANDSKSKYCGALSLGVPGEIAGLYEAWLRHGRLSWKALFAPAIRLAKDGFIVAPYLSSAINSSAKMIMDDPGLCRVFAPNGKFLKVGDTCYNVELARTLEAIAEQGAGVFYYGSVGEKFVNDVRRAGGILTLEDLRNYKVDVIDAMAVDVMGYTILGMPPPSSGTLGISLVLNILNSYGESKEATGSLGLHRLIEAVKHMLAIRMNLGDPSFVNITAYATDMLSPAFAKQLQKKIFDNTTFPPEYYLARWSQLRDHGTSHFCVVDSERNAVSMTTTVNDHFGAGILSTSTGIVLNNEMSDFSIPTEISVDGLPPAPANFIEPNKRPLSSMTPVIILKDNQLAGVIGGSGGIRITPAVVQVFLNHFISSMKPLAAVQHSRVYPLLTPNVVTYENWTLTDGNHIELSEDDKLFLQERGHEMMGKPRGAICQFIVQSLTNSSKEAGNPVFHGTLTAEALQDSLTATISYPRKDGRLAAV</sequence>
<evidence type="ECO:0000256" key="2">
    <source>
        <dbReference type="PIRSR" id="PIRSR600101-2"/>
    </source>
</evidence>
<dbReference type="SUPFAM" id="SSF56235">
    <property type="entry name" value="N-terminal nucleophile aminohydrolases (Ntn hydrolases)"/>
    <property type="match status" value="1"/>
</dbReference>
<dbReference type="EMBL" id="JBBNAE010000004">
    <property type="protein sequence ID" value="KAK9131070.1"/>
    <property type="molecule type" value="Genomic_DNA"/>
</dbReference>
<dbReference type="Proteomes" id="UP001417504">
    <property type="component" value="Unassembled WGS sequence"/>
</dbReference>
<evidence type="ECO:0000313" key="4">
    <source>
        <dbReference type="Proteomes" id="UP001417504"/>
    </source>
</evidence>
<feature type="binding site" evidence="2">
    <location>
        <position position="352"/>
    </location>
    <ligand>
        <name>L-glutamate</name>
        <dbReference type="ChEBI" id="CHEBI:29985"/>
    </ligand>
</feature>
<feature type="active site" description="Nucleophile" evidence="1">
    <location>
        <position position="260"/>
    </location>
</feature>
<dbReference type="AlphaFoldDB" id="A0AAP0JDM4"/>
<feature type="binding site" evidence="2">
    <location>
        <begin position="330"/>
        <end position="331"/>
    </location>
    <ligand>
        <name>L-glutamate</name>
        <dbReference type="ChEBI" id="CHEBI:29985"/>
    </ligand>
</feature>
<proteinExistence type="predicted"/>
<dbReference type="Pfam" id="PF01019">
    <property type="entry name" value="G_glu_transpept"/>
    <property type="match status" value="1"/>
</dbReference>
<dbReference type="InterPro" id="IPR043138">
    <property type="entry name" value="GGT_lsub"/>
</dbReference>
<dbReference type="PRINTS" id="PR01210">
    <property type="entry name" value="GGTRANSPTASE"/>
</dbReference>
<feature type="binding site" evidence="2">
    <location>
        <begin position="278"/>
        <end position="280"/>
    </location>
    <ligand>
        <name>L-glutamate</name>
        <dbReference type="ChEBI" id="CHEBI:29985"/>
    </ligand>
</feature>
<keyword evidence="4" id="KW-1185">Reference proteome</keyword>
<comment type="caution">
    <text evidence="3">The sequence shown here is derived from an EMBL/GenBank/DDBJ whole genome shotgun (WGS) entry which is preliminary data.</text>
</comment>
<dbReference type="GO" id="GO:0005886">
    <property type="term" value="C:plasma membrane"/>
    <property type="evidence" value="ECO:0007669"/>
    <property type="project" value="TreeGrafter"/>
</dbReference>
<dbReference type="GO" id="GO:0036374">
    <property type="term" value="F:glutathione hydrolase activity"/>
    <property type="evidence" value="ECO:0007669"/>
    <property type="project" value="InterPro"/>
</dbReference>
<dbReference type="InterPro" id="IPR029055">
    <property type="entry name" value="Ntn_hydrolases_N"/>
</dbReference>
<evidence type="ECO:0000313" key="3">
    <source>
        <dbReference type="EMBL" id="KAK9131070.1"/>
    </source>
</evidence>
<name>A0AAP0JDM4_9MAGN</name>
<feature type="binding site" evidence="2">
    <location>
        <position position="302"/>
    </location>
    <ligand>
        <name>L-glutamate</name>
        <dbReference type="ChEBI" id="CHEBI:29985"/>
    </ligand>
</feature>
<dbReference type="FunFam" id="1.10.246.130:FF:000001">
    <property type="entry name" value="Gamma-glutamyltransferase 5 isoform 1"/>
    <property type="match status" value="1"/>
</dbReference>
<dbReference type="InterPro" id="IPR000101">
    <property type="entry name" value="GGT_peptidase"/>
</dbReference>
<protein>
    <submittedName>
        <fullName evidence="3">Uncharacterized protein</fullName>
    </submittedName>
</protein>
<dbReference type="Gene3D" id="1.10.246.130">
    <property type="match status" value="1"/>
</dbReference>
<evidence type="ECO:0000256" key="1">
    <source>
        <dbReference type="PIRSR" id="PIRSR600101-1"/>
    </source>
</evidence>
<dbReference type="PANTHER" id="PTHR11686:SF9">
    <property type="entry name" value="RE13973P"/>
    <property type="match status" value="1"/>
</dbReference>
<dbReference type="Gene3D" id="3.60.20.40">
    <property type="match status" value="1"/>
</dbReference>
<reference evidence="3 4" key="1">
    <citation type="submission" date="2024-01" db="EMBL/GenBank/DDBJ databases">
        <title>Genome assemblies of Stephania.</title>
        <authorList>
            <person name="Yang L."/>
        </authorList>
    </citation>
    <scope>NUCLEOTIDE SEQUENCE [LARGE SCALE GENOMIC DNA]</scope>
    <source>
        <strain evidence="3">QJT</strain>
        <tissue evidence="3">Leaf</tissue>
    </source>
</reference>
<organism evidence="3 4">
    <name type="scientific">Stephania japonica</name>
    <dbReference type="NCBI Taxonomy" id="461633"/>
    <lineage>
        <taxon>Eukaryota</taxon>
        <taxon>Viridiplantae</taxon>
        <taxon>Streptophyta</taxon>
        <taxon>Embryophyta</taxon>
        <taxon>Tracheophyta</taxon>
        <taxon>Spermatophyta</taxon>
        <taxon>Magnoliopsida</taxon>
        <taxon>Ranunculales</taxon>
        <taxon>Menispermaceae</taxon>
        <taxon>Menispermoideae</taxon>
        <taxon>Cissampelideae</taxon>
        <taxon>Stephania</taxon>
    </lineage>
</organism>
<dbReference type="InterPro" id="IPR043137">
    <property type="entry name" value="GGT_ssub_C"/>
</dbReference>
<dbReference type="GO" id="GO:0006751">
    <property type="term" value="P:glutathione catabolic process"/>
    <property type="evidence" value="ECO:0007669"/>
    <property type="project" value="InterPro"/>
</dbReference>
<accession>A0AAP0JDM4</accession>